<sequence length="182" mass="20348">MKPSTSKKGKSAKATPATIEAVAETNSTHPETNGTSNPRQRLQKPNFHERRHYYGALDYKLVARTSDTEFDKTVAKTPGKKEMDVSPVGQHSHFVLFWNGRGANSLQVRVRKALSSLEVIKLEAVQTGYTDQDTTSWPVVICATVKKNSAKWEPAVDAALKVKDILDGWDLEHIECEIREEK</sequence>
<evidence type="ECO:0008006" key="4">
    <source>
        <dbReference type="Google" id="ProtNLM"/>
    </source>
</evidence>
<gene>
    <name evidence="2" type="ORF">CLO192961_LOCUS315747</name>
</gene>
<evidence type="ECO:0000256" key="1">
    <source>
        <dbReference type="SAM" id="MobiDB-lite"/>
    </source>
</evidence>
<dbReference type="Proteomes" id="UP000766486">
    <property type="component" value="Unassembled WGS sequence"/>
</dbReference>
<feature type="compositionally biased region" description="Polar residues" evidence="1">
    <location>
        <begin position="24"/>
        <end position="40"/>
    </location>
</feature>
<reference evidence="2 3" key="1">
    <citation type="submission" date="2019-06" db="EMBL/GenBank/DDBJ databases">
        <authorList>
            <person name="Broberg M."/>
        </authorList>
    </citation>
    <scope>NUCLEOTIDE SEQUENCE [LARGE SCALE GENOMIC DNA]</scope>
</reference>
<protein>
    <recommendedName>
        <fullName evidence="4">BRCT domain-containing protein</fullName>
    </recommendedName>
</protein>
<feature type="region of interest" description="Disordered" evidence="1">
    <location>
        <begin position="1"/>
        <end position="46"/>
    </location>
</feature>
<dbReference type="EMBL" id="CABFNS010000837">
    <property type="protein sequence ID" value="VUC31893.1"/>
    <property type="molecule type" value="Genomic_DNA"/>
</dbReference>
<name>A0ABY6UPH2_BIOOC</name>
<proteinExistence type="predicted"/>
<evidence type="ECO:0000313" key="3">
    <source>
        <dbReference type="Proteomes" id="UP000766486"/>
    </source>
</evidence>
<comment type="caution">
    <text evidence="2">The sequence shown here is derived from an EMBL/GenBank/DDBJ whole genome shotgun (WGS) entry which is preliminary data.</text>
</comment>
<feature type="compositionally biased region" description="Basic residues" evidence="1">
    <location>
        <begin position="1"/>
        <end position="11"/>
    </location>
</feature>
<accession>A0ABY6UPH2</accession>
<evidence type="ECO:0000313" key="2">
    <source>
        <dbReference type="EMBL" id="VUC31893.1"/>
    </source>
</evidence>
<keyword evidence="3" id="KW-1185">Reference proteome</keyword>
<organism evidence="2 3">
    <name type="scientific">Bionectria ochroleuca</name>
    <name type="common">Gliocladium roseum</name>
    <dbReference type="NCBI Taxonomy" id="29856"/>
    <lineage>
        <taxon>Eukaryota</taxon>
        <taxon>Fungi</taxon>
        <taxon>Dikarya</taxon>
        <taxon>Ascomycota</taxon>
        <taxon>Pezizomycotina</taxon>
        <taxon>Sordariomycetes</taxon>
        <taxon>Hypocreomycetidae</taxon>
        <taxon>Hypocreales</taxon>
        <taxon>Bionectriaceae</taxon>
        <taxon>Clonostachys</taxon>
    </lineage>
</organism>